<dbReference type="EMBL" id="CP018228">
    <property type="protein sequence ID" value="API51644.1"/>
    <property type="molecule type" value="Genomic_DNA"/>
</dbReference>
<dbReference type="Pfam" id="PF07310">
    <property type="entry name" value="PAS_5"/>
    <property type="match status" value="1"/>
</dbReference>
<name>A0A1L3Z7K3_RHILE</name>
<organism evidence="1 2">
    <name type="scientific">Rhizobium leguminosarum</name>
    <dbReference type="NCBI Taxonomy" id="384"/>
    <lineage>
        <taxon>Bacteria</taxon>
        <taxon>Pseudomonadati</taxon>
        <taxon>Pseudomonadota</taxon>
        <taxon>Alphaproteobacteria</taxon>
        <taxon>Hyphomicrobiales</taxon>
        <taxon>Rhizobiaceae</taxon>
        <taxon>Rhizobium/Agrobacterium group</taxon>
        <taxon>Rhizobium</taxon>
    </lineage>
</organism>
<accession>A0A1L3Z7K3</accession>
<evidence type="ECO:0000313" key="2">
    <source>
        <dbReference type="Proteomes" id="UP000183050"/>
    </source>
</evidence>
<sequence length="215" mass="23804">MLRNGTGWCEMRVQTTIEIFDYWNRIRGAADAPLKSQVEPSAVPHLLQSLFILERREGGDIGFRLAGTRICDLFGRDLRGERFSSLWANGQLADIERTAMGVMDHAMPALFNATGYSTVGHQASFEIIMMPLRSPDGACDRLLGAIAPAAAASWLEIVPLEFLALDRSRLLPGKFDKAAPVEPRPINRIVVAGKSIHFGQIMRRMVSQLLSVEAR</sequence>
<dbReference type="RefSeq" id="WP_072638381.1">
    <property type="nucleotide sequence ID" value="NZ_CP018228.1"/>
</dbReference>
<proteinExistence type="predicted"/>
<dbReference type="Proteomes" id="UP000183050">
    <property type="component" value="Chromosome"/>
</dbReference>
<protein>
    <submittedName>
        <fullName evidence="1">PAS domain-containing protein</fullName>
    </submittedName>
</protein>
<gene>
    <name evidence="1" type="ORF">BMW22_08425</name>
</gene>
<dbReference type="AlphaFoldDB" id="A0A1L3Z7K3"/>
<evidence type="ECO:0000313" key="1">
    <source>
        <dbReference type="EMBL" id="API51644.1"/>
    </source>
</evidence>
<reference evidence="1 2" key="1">
    <citation type="submission" date="2016-11" db="EMBL/GenBank/DDBJ databases">
        <title>Rhizobium leguminosarum bv. viciae strain Vaf12 isolated from Vavilovia formosa root nodules from Russia, Dagestan.</title>
        <authorList>
            <person name="Kimeklis A."/>
        </authorList>
    </citation>
    <scope>NUCLEOTIDE SEQUENCE [LARGE SCALE GENOMIC DNA]</scope>
    <source>
        <strain evidence="1 2">Vaf-108</strain>
    </source>
</reference>
<dbReference type="InterPro" id="IPR009922">
    <property type="entry name" value="DUF1457"/>
</dbReference>